<evidence type="ECO:0000256" key="2">
    <source>
        <dbReference type="ARBA" id="ARBA00022679"/>
    </source>
</evidence>
<comment type="catalytic activity">
    <reaction evidence="6 8">
        <text>dCMP + ATP = dCDP + ADP</text>
        <dbReference type="Rhea" id="RHEA:25094"/>
        <dbReference type="ChEBI" id="CHEBI:30616"/>
        <dbReference type="ChEBI" id="CHEBI:57566"/>
        <dbReference type="ChEBI" id="CHEBI:58593"/>
        <dbReference type="ChEBI" id="CHEBI:456216"/>
        <dbReference type="EC" id="2.7.4.25"/>
    </reaction>
</comment>
<evidence type="ECO:0000259" key="9">
    <source>
        <dbReference type="Pfam" id="PF02224"/>
    </source>
</evidence>
<dbReference type="GO" id="GO:0036430">
    <property type="term" value="F:CMP kinase activity"/>
    <property type="evidence" value="ECO:0007669"/>
    <property type="project" value="RHEA"/>
</dbReference>
<gene>
    <name evidence="8" type="primary">cmk</name>
    <name evidence="10" type="ORF">B9N49_04655</name>
</gene>
<dbReference type="GO" id="GO:0005524">
    <property type="term" value="F:ATP binding"/>
    <property type="evidence" value="ECO:0007669"/>
    <property type="project" value="UniProtKB-UniRule"/>
</dbReference>
<evidence type="ECO:0000256" key="7">
    <source>
        <dbReference type="ARBA" id="ARBA00048478"/>
    </source>
</evidence>
<sequence>MKKIKYENESKLYDDINDYIKDKNFDILLISTPKVMKENFNDKLIKTNKNILISSRMLRKNDDDNVYIELINNDVYSVTVDGPSGSGKSTVCKLISDILNIEYLDTGSMYRSLAYFCLKENVNLGNEVEVMQVLNSLDITFESSKIKVNGEFLSNKIRTNDVSMAASKVSTYYSVREKLVEIQRQIASDKAIILDGRDAGTNILKNADYKFYLDASPEVRAKRRFDEQKDDSSYEKILKDIKLRDEQDKNRKYAPLRQAEDAVLINSDDLSIDEVVEKIIEIIRGRNVL</sequence>
<comment type="catalytic activity">
    <reaction evidence="7 8">
        <text>CMP + ATP = CDP + ADP</text>
        <dbReference type="Rhea" id="RHEA:11600"/>
        <dbReference type="ChEBI" id="CHEBI:30616"/>
        <dbReference type="ChEBI" id="CHEBI:58069"/>
        <dbReference type="ChEBI" id="CHEBI:60377"/>
        <dbReference type="ChEBI" id="CHEBI:456216"/>
        <dbReference type="EC" id="2.7.4.25"/>
    </reaction>
</comment>
<evidence type="ECO:0000256" key="1">
    <source>
        <dbReference type="ARBA" id="ARBA00009427"/>
    </source>
</evidence>
<keyword evidence="5 8" id="KW-0067">ATP-binding</keyword>
<evidence type="ECO:0000256" key="8">
    <source>
        <dbReference type="HAMAP-Rule" id="MF_00238"/>
    </source>
</evidence>
<evidence type="ECO:0000256" key="3">
    <source>
        <dbReference type="ARBA" id="ARBA00022741"/>
    </source>
</evidence>
<feature type="binding site" evidence="8">
    <location>
        <begin position="82"/>
        <end position="90"/>
    </location>
    <ligand>
        <name>ATP</name>
        <dbReference type="ChEBI" id="CHEBI:30616"/>
    </ligand>
</feature>
<keyword evidence="2 8" id="KW-0808">Transferase</keyword>
<protein>
    <recommendedName>
        <fullName evidence="8">Cytidylate kinase</fullName>
        <shortName evidence="8">CK</shortName>
        <ecNumber evidence="8">2.7.4.25</ecNumber>
    </recommendedName>
    <alternativeName>
        <fullName evidence="8">Cytidine monophosphate kinase</fullName>
        <shortName evidence="8">CMP kinase</shortName>
    </alternativeName>
</protein>
<dbReference type="EC" id="2.7.4.25" evidence="8"/>
<comment type="similarity">
    <text evidence="1 8">Belongs to the cytidylate kinase family. Type 1 subfamily.</text>
</comment>
<organism evidence="10 11">
    <name type="scientific">Finegoldia magna</name>
    <name type="common">Peptostreptococcus magnus</name>
    <dbReference type="NCBI Taxonomy" id="1260"/>
    <lineage>
        <taxon>Bacteria</taxon>
        <taxon>Bacillati</taxon>
        <taxon>Bacillota</taxon>
        <taxon>Tissierellia</taxon>
        <taxon>Tissierellales</taxon>
        <taxon>Peptoniphilaceae</taxon>
        <taxon>Finegoldia</taxon>
    </lineage>
</organism>
<comment type="subcellular location">
    <subcellularLocation>
        <location evidence="8">Cytoplasm</location>
    </subcellularLocation>
</comment>
<dbReference type="InterPro" id="IPR011994">
    <property type="entry name" value="Cytidylate_kinase_dom"/>
</dbReference>
<keyword evidence="8" id="KW-0963">Cytoplasm</keyword>
<dbReference type="AlphaFoldDB" id="A0A233V5E7"/>
<feature type="domain" description="Cytidylate kinase" evidence="9">
    <location>
        <begin position="78"/>
        <end position="284"/>
    </location>
</feature>
<reference evidence="11" key="1">
    <citation type="submission" date="2017-04" db="EMBL/GenBank/DDBJ databases">
        <title>Finegoldia magna isolated from orthopedic joint implant-associated infections.</title>
        <authorList>
            <person name="Bjorklund S."/>
            <person name="Bruggemann H."/>
            <person name="Jensen A."/>
            <person name="Hellmark B."/>
            <person name="Soderquist B."/>
        </authorList>
    </citation>
    <scope>NUCLEOTIDE SEQUENCE [LARGE SCALE GENOMIC DNA]</scope>
    <source>
        <strain evidence="11">CCUG 54800</strain>
    </source>
</reference>
<evidence type="ECO:0000256" key="6">
    <source>
        <dbReference type="ARBA" id="ARBA00047615"/>
    </source>
</evidence>
<dbReference type="HAMAP" id="MF_00238">
    <property type="entry name" value="Cytidyl_kinase_type1"/>
    <property type="match status" value="1"/>
</dbReference>
<dbReference type="RefSeq" id="WP_094205736.1">
    <property type="nucleotide sequence ID" value="NZ_JAWGQT010000080.1"/>
</dbReference>
<dbReference type="GO" id="GO:0006220">
    <property type="term" value="P:pyrimidine nucleotide metabolic process"/>
    <property type="evidence" value="ECO:0007669"/>
    <property type="project" value="UniProtKB-UniRule"/>
</dbReference>
<dbReference type="EMBL" id="NDYC01000019">
    <property type="protein sequence ID" value="OXZ27621.1"/>
    <property type="molecule type" value="Genomic_DNA"/>
</dbReference>
<evidence type="ECO:0000313" key="11">
    <source>
        <dbReference type="Proteomes" id="UP000215413"/>
    </source>
</evidence>
<evidence type="ECO:0000256" key="4">
    <source>
        <dbReference type="ARBA" id="ARBA00022777"/>
    </source>
</evidence>
<dbReference type="NCBIfam" id="TIGR00017">
    <property type="entry name" value="cmk"/>
    <property type="match status" value="1"/>
</dbReference>
<dbReference type="InterPro" id="IPR003136">
    <property type="entry name" value="Cytidylate_kin"/>
</dbReference>
<dbReference type="Gene3D" id="3.40.50.300">
    <property type="entry name" value="P-loop containing nucleotide triphosphate hydrolases"/>
    <property type="match status" value="1"/>
</dbReference>
<evidence type="ECO:0000256" key="5">
    <source>
        <dbReference type="ARBA" id="ARBA00022840"/>
    </source>
</evidence>
<keyword evidence="4 8" id="KW-0418">Kinase</keyword>
<dbReference type="GO" id="GO:0036431">
    <property type="term" value="F:dCMP kinase activity"/>
    <property type="evidence" value="ECO:0007669"/>
    <property type="project" value="InterPro"/>
</dbReference>
<proteinExistence type="inferred from homology"/>
<dbReference type="InterPro" id="IPR027417">
    <property type="entry name" value="P-loop_NTPase"/>
</dbReference>
<dbReference type="SUPFAM" id="SSF52540">
    <property type="entry name" value="P-loop containing nucleoside triphosphate hydrolases"/>
    <property type="match status" value="1"/>
</dbReference>
<dbReference type="Proteomes" id="UP000215413">
    <property type="component" value="Unassembled WGS sequence"/>
</dbReference>
<name>A0A233V5E7_FINMA</name>
<comment type="caution">
    <text evidence="10">The sequence shown here is derived from an EMBL/GenBank/DDBJ whole genome shotgun (WGS) entry which is preliminary data.</text>
</comment>
<accession>A0A233V5E7</accession>
<keyword evidence="3 8" id="KW-0547">Nucleotide-binding</keyword>
<dbReference type="GO" id="GO:0005737">
    <property type="term" value="C:cytoplasm"/>
    <property type="evidence" value="ECO:0007669"/>
    <property type="project" value="UniProtKB-SubCell"/>
</dbReference>
<dbReference type="CDD" id="cd02020">
    <property type="entry name" value="CMPK"/>
    <property type="match status" value="1"/>
</dbReference>
<evidence type="ECO:0000313" key="10">
    <source>
        <dbReference type="EMBL" id="OXZ27621.1"/>
    </source>
</evidence>
<dbReference type="Pfam" id="PF02224">
    <property type="entry name" value="Cytidylate_kin"/>
    <property type="match status" value="1"/>
</dbReference>